<name>A0A1H9ZLP1_9BACT</name>
<protein>
    <submittedName>
        <fullName evidence="2">PA14 domain-containing protein</fullName>
    </submittedName>
</protein>
<accession>A0A1H9ZLP1</accession>
<evidence type="ECO:0000259" key="1">
    <source>
        <dbReference type="PROSITE" id="PS51820"/>
    </source>
</evidence>
<evidence type="ECO:0000313" key="3">
    <source>
        <dbReference type="Proteomes" id="UP000181981"/>
    </source>
</evidence>
<dbReference type="InterPro" id="IPR011658">
    <property type="entry name" value="PA14_dom"/>
</dbReference>
<evidence type="ECO:0000313" key="2">
    <source>
        <dbReference type="EMBL" id="SES82601.1"/>
    </source>
</evidence>
<dbReference type="PROSITE" id="PS51820">
    <property type="entry name" value="PA14"/>
    <property type="match status" value="1"/>
</dbReference>
<dbReference type="InterPro" id="IPR037524">
    <property type="entry name" value="PA14/GLEYA"/>
</dbReference>
<dbReference type="AlphaFoldDB" id="A0A1H9ZLP1"/>
<dbReference type="Proteomes" id="UP000181981">
    <property type="component" value="Unassembled WGS sequence"/>
</dbReference>
<dbReference type="SUPFAM" id="SSF56988">
    <property type="entry name" value="Anthrax protective antigen"/>
    <property type="match status" value="1"/>
</dbReference>
<sequence>MRPECYRDILTISHAINLAEVHVTQMFTKVRFVSLLVFFSLIISLSFSKSASGQIVIWSEDFDGYENGTNTGVGSSGSVTSWIAAGYRQESNSTIAYGVTVIDNQLRGRYTSYNNPDYNTWEIDPGNPIEISGFSFVSISVDISAAGDMENNDYIRLEYNIDGSGWNTFETNGYIEDNFGSATAIQNNLSGNSLRLRITMVNSQNSESYYADNIVVTGSDAPDYCVPDYTTGTGEGDFISLVRLESINNTTGALPNPYYNFYSNISTSLEIGGAYNITLGVGTYPTQNNIAAWIDFNQDGDFNDSGEKLGELNSLSGSSTGVINFIVPAIAISGITRLRVRESWTTTGMDACTNYIYGETEDYNVNLLPPCAVTAYNVTGGGEYCAGDGGVAVGLDDSETGVTYELYLNSSATGNIVSGTGAAISFGNQSAAGTYTVVGTHNTDACEVSMNGNATVTVNPVPSAPTIGTVTQPSCTEATGNVVLNGLPSSGTWIVTQNPGSTTTLGTGTSTTITGLAENDYTFTVALINSGNGLSAEYFNNMTLSGTPALTKTDATVGFNWGNGGPGAPIGNDNFSVRWSGKILPLYSENYTFTTNSDDGIRLWVNGTQVINNWTDHAATINTGTIDLSAGQLYDIVLEFYENGGQAVAELSWSSASQALEIIPQSQLYPTGTISSGCPSPFSSTFTINAQPVAPLITTQPSANDESYCLNEPANSLSVNAVGDGLNYQWFSNTSPSTSGGATVGSDSPSYTPLTTSAGTLYYYVVVSGNCAPDAISSVSGAITVNSLPIATISSNNGSVCEGDEVIFTFSGTSGATVAYTINDGTNETVELTGGTAQKNMVNVTEDLILKLVSVDDGTCSRNLSETTTVVVNPLPNTGDIIPD</sequence>
<organism evidence="2 3">
    <name type="scientific">Draconibacterium orientale</name>
    <dbReference type="NCBI Taxonomy" id="1168034"/>
    <lineage>
        <taxon>Bacteria</taxon>
        <taxon>Pseudomonadati</taxon>
        <taxon>Bacteroidota</taxon>
        <taxon>Bacteroidia</taxon>
        <taxon>Marinilabiliales</taxon>
        <taxon>Prolixibacteraceae</taxon>
        <taxon>Draconibacterium</taxon>
    </lineage>
</organism>
<gene>
    <name evidence="2" type="ORF">SAMN05444285_102193</name>
</gene>
<dbReference type="Pfam" id="PF20009">
    <property type="entry name" value="GEVED"/>
    <property type="match status" value="1"/>
</dbReference>
<proteinExistence type="predicted"/>
<dbReference type="InterPro" id="IPR045474">
    <property type="entry name" value="GEVED"/>
</dbReference>
<reference evidence="2 3" key="1">
    <citation type="submission" date="2016-10" db="EMBL/GenBank/DDBJ databases">
        <authorList>
            <person name="de Groot N.N."/>
        </authorList>
    </citation>
    <scope>NUCLEOTIDE SEQUENCE [LARGE SCALE GENOMIC DNA]</scope>
    <source>
        <strain evidence="2 3">DSM 25947</strain>
    </source>
</reference>
<feature type="domain" description="PA14" evidence="1">
    <location>
        <begin position="529"/>
        <end position="667"/>
    </location>
</feature>
<dbReference type="SMART" id="SM00758">
    <property type="entry name" value="PA14"/>
    <property type="match status" value="1"/>
</dbReference>
<dbReference type="Gene3D" id="3.90.182.10">
    <property type="entry name" value="Toxin - Anthrax Protective Antigen,domain 1"/>
    <property type="match status" value="1"/>
</dbReference>
<dbReference type="EMBL" id="FOHT01000002">
    <property type="protein sequence ID" value="SES82601.1"/>
    <property type="molecule type" value="Genomic_DNA"/>
</dbReference>
<dbReference type="Pfam" id="PF07691">
    <property type="entry name" value="PA14"/>
    <property type="match status" value="1"/>
</dbReference>